<dbReference type="InterPro" id="IPR026147">
    <property type="entry name" value="Rab3GAP1_conserved"/>
</dbReference>
<accession>A0AAN9JU38</accession>
<feature type="domain" description="Rab3GAP catalytic subunit conserved" evidence="1">
    <location>
        <begin position="373"/>
        <end position="525"/>
    </location>
</feature>
<dbReference type="Pfam" id="PF13890">
    <property type="entry name" value="Rab3-GTPase_cat"/>
    <property type="match status" value="1"/>
</dbReference>
<proteinExistence type="predicted"/>
<keyword evidence="3" id="KW-1185">Reference proteome</keyword>
<evidence type="ECO:0000259" key="1">
    <source>
        <dbReference type="Pfam" id="PF13890"/>
    </source>
</evidence>
<dbReference type="Proteomes" id="UP001367508">
    <property type="component" value="Unassembled WGS sequence"/>
</dbReference>
<sequence>MEGHGSSLVLKARIAFHSAAAKAERVIMDFKSDRDSDTQLNDLETQHGDETVRHENESKLLNELKRIKWRPPHLGIKQDWQDKINNIRKGRKEVGVIDKVGDINMATIPFYDENLCIVNVKNDLDAKTSESISSVEAVTAATDHSIPPSFILKQLAIAVEAGRNTNSMKDFVASSAVSSPTRDRAGLSLSAVKALVLREKDRLTSEFSSNEKVMYLINSLFDPEGGFLRRKIKSGLEETSISSFPRDIHGAPPQSLTVKLAEAVGSFKTLREMALFWCRVVAELRKLWSEEKHLPGVPQDDIPDLKSCLLYQQFQVINCCISRKSRHILATESLDSMLMEANSNTSESANYTDKTPACPLLYARLNTGELVLRLGADCPSGDQMLLETGEPAYSPFMQEGPLLTEDLIKETEEFVLRTGSVGAGCSQLLSDMQAFKAANPGCILEDFVRWYSPPDWTENEESTEDSNFFNGGESLSTKGQLSLRMQKEGNLWREFWETSKPVPAVKQAPLFDEDLAVEGILDAFEDIQPSVLFGQLFVSLLGLGFAIAEPMLSGNVDFSRLFNDWKEYIVATCQSNRFNEKVDELVQIYEMVETMMLNPKEALKMMKHTEESTMITAEPKHRFQKLSHIFGGKDKLLRPDRNDEVNDEEKSIQQSISSFFDSKSSLFSKKPTKPVNLFPAGKSPSIESDWTVIYETVDTMVLSPKEALKMTKHTEESTMITGEPKHRFQKLSHIFGGKDKLLRPVWKDEVNDEEKPIRQSFSSFFDSKSSLFSKKPINLHPAEKRCYDRVPKIYETVETILLNPKEALKMTKHTEESTMITDEPKHRFQRLSHIFGGKEKLLRPVWKDEVNYEEKPIRQSFSSFFDSKSSLFSKKPINLYPAGKPPSIESDWTVV</sequence>
<evidence type="ECO:0000313" key="3">
    <source>
        <dbReference type="Proteomes" id="UP001367508"/>
    </source>
</evidence>
<evidence type="ECO:0000313" key="2">
    <source>
        <dbReference type="EMBL" id="KAK7305142.1"/>
    </source>
</evidence>
<name>A0AAN9JU38_CANGL</name>
<comment type="caution">
    <text evidence="2">The sequence shown here is derived from an EMBL/GenBank/DDBJ whole genome shotgun (WGS) entry which is preliminary data.</text>
</comment>
<protein>
    <recommendedName>
        <fullName evidence="1">Rab3GAP catalytic subunit conserved domain-containing protein</fullName>
    </recommendedName>
</protein>
<dbReference type="PANTHER" id="PTHR21422">
    <property type="entry name" value="RAB3 GTPASE-ACTIVATING PROTEIN CATALYTIC SUBUNIT"/>
    <property type="match status" value="1"/>
</dbReference>
<organism evidence="2 3">
    <name type="scientific">Canavalia gladiata</name>
    <name type="common">Sword bean</name>
    <name type="synonym">Dolichos gladiatus</name>
    <dbReference type="NCBI Taxonomy" id="3824"/>
    <lineage>
        <taxon>Eukaryota</taxon>
        <taxon>Viridiplantae</taxon>
        <taxon>Streptophyta</taxon>
        <taxon>Embryophyta</taxon>
        <taxon>Tracheophyta</taxon>
        <taxon>Spermatophyta</taxon>
        <taxon>Magnoliopsida</taxon>
        <taxon>eudicotyledons</taxon>
        <taxon>Gunneridae</taxon>
        <taxon>Pentapetalae</taxon>
        <taxon>rosids</taxon>
        <taxon>fabids</taxon>
        <taxon>Fabales</taxon>
        <taxon>Fabaceae</taxon>
        <taxon>Papilionoideae</taxon>
        <taxon>50 kb inversion clade</taxon>
        <taxon>NPAAA clade</taxon>
        <taxon>indigoferoid/millettioid clade</taxon>
        <taxon>Phaseoleae</taxon>
        <taxon>Canavalia</taxon>
    </lineage>
</organism>
<dbReference type="AlphaFoldDB" id="A0AAN9JU38"/>
<dbReference type="PANTHER" id="PTHR21422:SF10">
    <property type="entry name" value="RAB3 GTPASE-ACTIVATING PROTEIN CATALYTIC SUBUNIT"/>
    <property type="match status" value="1"/>
</dbReference>
<reference evidence="2 3" key="1">
    <citation type="submission" date="2024-01" db="EMBL/GenBank/DDBJ databases">
        <title>The genomes of 5 underutilized Papilionoideae crops provide insights into root nodulation and disease resistanc.</title>
        <authorList>
            <person name="Jiang F."/>
        </authorList>
    </citation>
    <scope>NUCLEOTIDE SEQUENCE [LARGE SCALE GENOMIC DNA]</scope>
    <source>
        <strain evidence="2">LVBAO_FW01</strain>
        <tissue evidence="2">Leaves</tissue>
    </source>
</reference>
<gene>
    <name evidence="2" type="ORF">VNO77_43042</name>
</gene>
<dbReference type="EMBL" id="JAYMYQ010000011">
    <property type="protein sequence ID" value="KAK7305142.1"/>
    <property type="molecule type" value="Genomic_DNA"/>
</dbReference>
<dbReference type="InterPro" id="IPR045700">
    <property type="entry name" value="Rab3GAP1"/>
</dbReference>
<dbReference type="GO" id="GO:0005096">
    <property type="term" value="F:GTPase activator activity"/>
    <property type="evidence" value="ECO:0007669"/>
    <property type="project" value="InterPro"/>
</dbReference>